<dbReference type="SFLD" id="SFLDG01065">
    <property type="entry name" value="anaerobic_coproporphyrinogen-I"/>
    <property type="match status" value="1"/>
</dbReference>
<dbReference type="SUPFAM" id="SSF102114">
    <property type="entry name" value="Radical SAM enzymes"/>
    <property type="match status" value="1"/>
</dbReference>
<keyword evidence="3" id="KW-0349">Heme</keyword>
<dbReference type="PANTHER" id="PTHR13932:SF5">
    <property type="entry name" value="RADICAL S-ADENOSYL METHIONINE DOMAIN-CONTAINING PROTEIN 1, MITOCHONDRIAL"/>
    <property type="match status" value="1"/>
</dbReference>
<keyword evidence="3" id="KW-0949">S-adenosyl-L-methionine</keyword>
<dbReference type="SMART" id="SM00729">
    <property type="entry name" value="Elp3"/>
    <property type="match status" value="1"/>
</dbReference>
<keyword evidence="3" id="KW-0408">Iron</keyword>
<keyword evidence="3" id="KW-0411">Iron-sulfur</keyword>
<gene>
    <name evidence="5" type="ORF">TE42_02570</name>
</gene>
<dbReference type="GO" id="GO:0046872">
    <property type="term" value="F:metal ion binding"/>
    <property type="evidence" value="ECO:0007669"/>
    <property type="project" value="UniProtKB-UniRule"/>
</dbReference>
<keyword evidence="3" id="KW-0963">Cytoplasm</keyword>
<dbReference type="InterPro" id="IPR007197">
    <property type="entry name" value="rSAM"/>
</dbReference>
<keyword evidence="3" id="KW-0004">4Fe-4S</keyword>
<comment type="similarity">
    <text evidence="1">Belongs to the anaerobic coproporphyrinogen-III oxidase family. HemW subfamily.</text>
</comment>
<name>A0A0G2HN41_9SYNE</name>
<dbReference type="AlphaFoldDB" id="A0A0G2HN41"/>
<comment type="caution">
    <text evidence="5">The sequence shown here is derived from an EMBL/GenBank/DDBJ whole genome shotgun (WGS) entry which is preliminary data.</text>
</comment>
<dbReference type="InterPro" id="IPR006638">
    <property type="entry name" value="Elp3/MiaA/NifB-like_rSAM"/>
</dbReference>
<dbReference type="EMBL" id="JXQG01000009">
    <property type="protein sequence ID" value="KKZ12881.1"/>
    <property type="molecule type" value="Genomic_DNA"/>
</dbReference>
<feature type="domain" description="Radical SAM core" evidence="4">
    <location>
        <begin position="2"/>
        <end position="242"/>
    </location>
</feature>
<comment type="subcellular location">
    <subcellularLocation>
        <location evidence="3">Cytoplasm</location>
    </subcellularLocation>
</comment>
<protein>
    <recommendedName>
        <fullName evidence="2 3">Heme chaperone HemW</fullName>
    </recommendedName>
</protein>
<dbReference type="InterPro" id="IPR058240">
    <property type="entry name" value="rSAM_sf"/>
</dbReference>
<proteinExistence type="inferred from homology"/>
<keyword evidence="3" id="KW-0479">Metal-binding</keyword>
<dbReference type="InterPro" id="IPR034505">
    <property type="entry name" value="Coproporphyrinogen-III_oxidase"/>
</dbReference>
<evidence type="ECO:0000313" key="6">
    <source>
        <dbReference type="Proteomes" id="UP000035067"/>
    </source>
</evidence>
<evidence type="ECO:0000259" key="4">
    <source>
        <dbReference type="PROSITE" id="PS51918"/>
    </source>
</evidence>
<dbReference type="Gene3D" id="3.30.750.200">
    <property type="match status" value="1"/>
</dbReference>
<sequence>MMAFSQPRSAYVHIPFCHRRCFYCDFPVVPLGDRADGATSHSVAQYLEWLEQEISSSPPGPPLSTVYIGGGTPSLLNPLQTARLMALLNRQFGLAPGAEITMELDPADGCAERLEGYHGAGVNRISLGAQSFDNSLLASIGRRHSRQDIESTVALLNREGLFRWSLDLISGLPGLTPALWETTLDQALSLAPPHVSLYDLTIGEGTVFDRWLEQGRLSLLPSATTAAMLDRAAQRLDAAGLRRYEISSYALPGHACRHNRTYWGGGHWWGFGMGAASSVAGQRLTRPRTRAGYQAWLHGPRDGAHPPASTRARLEDLLITGLRRSEGVNRRQLAQQCPLPPEALMTLSPRLKRDCAQGLLCCEGPYLRLSQPQGFRLSNQVLADCLLWVEDLFAPGGAAHDTSLAAPV</sequence>
<dbReference type="PROSITE" id="PS51918">
    <property type="entry name" value="RADICAL_SAM"/>
    <property type="match status" value="1"/>
</dbReference>
<evidence type="ECO:0000256" key="1">
    <source>
        <dbReference type="ARBA" id="ARBA00006100"/>
    </source>
</evidence>
<dbReference type="SFLD" id="SFLDS00029">
    <property type="entry name" value="Radical_SAM"/>
    <property type="match status" value="1"/>
</dbReference>
<dbReference type="SFLD" id="SFLDF00562">
    <property type="entry name" value="HemN-like__clustered_with_heat"/>
    <property type="match status" value="1"/>
</dbReference>
<dbReference type="GO" id="GO:0051539">
    <property type="term" value="F:4 iron, 4 sulfur cluster binding"/>
    <property type="evidence" value="ECO:0007669"/>
    <property type="project" value="UniProtKB-UniRule"/>
</dbReference>
<dbReference type="InterPro" id="IPR004559">
    <property type="entry name" value="HemW-like"/>
</dbReference>
<dbReference type="PANTHER" id="PTHR13932">
    <property type="entry name" value="COPROPORPHYRINIGEN III OXIDASE"/>
    <property type="match status" value="1"/>
</dbReference>
<dbReference type="NCBIfam" id="TIGR00539">
    <property type="entry name" value="hemN_rel"/>
    <property type="match status" value="1"/>
</dbReference>
<evidence type="ECO:0000256" key="2">
    <source>
        <dbReference type="ARBA" id="ARBA00017228"/>
    </source>
</evidence>
<dbReference type="GO" id="GO:0006779">
    <property type="term" value="P:porphyrin-containing compound biosynthetic process"/>
    <property type="evidence" value="ECO:0007669"/>
    <property type="project" value="InterPro"/>
</dbReference>
<organism evidence="5 6">
    <name type="scientific">Candidatus Synechococcus spongiarum SP3</name>
    <dbReference type="NCBI Taxonomy" id="1604020"/>
    <lineage>
        <taxon>Bacteria</taxon>
        <taxon>Bacillati</taxon>
        <taxon>Cyanobacteriota</taxon>
        <taxon>Cyanophyceae</taxon>
        <taxon>Synechococcales</taxon>
        <taxon>Synechococcaceae</taxon>
        <taxon>Synechococcus</taxon>
    </lineage>
</organism>
<dbReference type="GO" id="GO:0005737">
    <property type="term" value="C:cytoplasm"/>
    <property type="evidence" value="ECO:0007669"/>
    <property type="project" value="UniProtKB-SubCell"/>
</dbReference>
<comment type="function">
    <text evidence="3">Probably acts as a heme chaperone, transferring heme to an unknown acceptor. Binds one molecule of heme per monomer, possibly covalently. Binds 1 [4Fe-4S] cluster. The cluster is coordinated with 3 cysteines and an exchangeable S-adenosyl-L-methionine.</text>
</comment>
<evidence type="ECO:0000313" key="5">
    <source>
        <dbReference type="EMBL" id="KKZ12881.1"/>
    </source>
</evidence>
<evidence type="ECO:0000256" key="3">
    <source>
        <dbReference type="RuleBase" id="RU364116"/>
    </source>
</evidence>
<dbReference type="GO" id="GO:0004109">
    <property type="term" value="F:coproporphyrinogen oxidase activity"/>
    <property type="evidence" value="ECO:0007669"/>
    <property type="project" value="InterPro"/>
</dbReference>
<keyword evidence="3" id="KW-0143">Chaperone</keyword>
<reference evidence="5 6" key="1">
    <citation type="submission" date="2015-01" db="EMBL/GenBank/DDBJ databases">
        <title>Lifestyle Evolution in Cyanobacterial Symbionts of Sponges.</title>
        <authorList>
            <person name="Burgsdorf I."/>
            <person name="Slaby B.M."/>
            <person name="Handley K.M."/>
            <person name="Haber M."/>
            <person name="Blom J."/>
            <person name="Marshall C.W."/>
            <person name="Gilbert J.A."/>
            <person name="Hentschel U."/>
            <person name="Steindler L."/>
        </authorList>
    </citation>
    <scope>NUCLEOTIDE SEQUENCE [LARGE SCALE GENOMIC DNA]</scope>
    <source>
        <strain evidence="5">SP3</strain>
    </source>
</reference>
<dbReference type="Pfam" id="PF04055">
    <property type="entry name" value="Radical_SAM"/>
    <property type="match status" value="1"/>
</dbReference>
<dbReference type="Proteomes" id="UP000035067">
    <property type="component" value="Unassembled WGS sequence"/>
</dbReference>
<accession>A0A0G2HN41</accession>